<comment type="caution">
    <text evidence="7">The sequence shown here is derived from an EMBL/GenBank/DDBJ whole genome shotgun (WGS) entry which is preliminary data.</text>
</comment>
<evidence type="ECO:0000256" key="2">
    <source>
        <dbReference type="ARBA" id="ARBA00005466"/>
    </source>
</evidence>
<evidence type="ECO:0000256" key="5">
    <source>
        <dbReference type="ARBA" id="ARBA00023002"/>
    </source>
</evidence>
<dbReference type="Pfam" id="PF01565">
    <property type="entry name" value="FAD_binding_4"/>
    <property type="match status" value="1"/>
</dbReference>
<reference evidence="7 8" key="1">
    <citation type="submission" date="2024-10" db="EMBL/GenBank/DDBJ databases">
        <title>The Natural Products Discovery Center: Release of the First 8490 Sequenced Strains for Exploring Actinobacteria Biosynthetic Diversity.</title>
        <authorList>
            <person name="Kalkreuter E."/>
            <person name="Kautsar S.A."/>
            <person name="Yang D."/>
            <person name="Bader C.D."/>
            <person name="Teijaro C.N."/>
            <person name="Fluegel L."/>
            <person name="Davis C.M."/>
            <person name="Simpson J.R."/>
            <person name="Lauterbach L."/>
            <person name="Steele A.D."/>
            <person name="Gui C."/>
            <person name="Meng S."/>
            <person name="Li G."/>
            <person name="Viehrig K."/>
            <person name="Ye F."/>
            <person name="Su P."/>
            <person name="Kiefer A.F."/>
            <person name="Nichols A."/>
            <person name="Cepeda A.J."/>
            <person name="Yan W."/>
            <person name="Fan B."/>
            <person name="Jiang Y."/>
            <person name="Adhikari A."/>
            <person name="Zheng C.-J."/>
            <person name="Schuster L."/>
            <person name="Cowan T.M."/>
            <person name="Smanski M.J."/>
            <person name="Chevrette M.G."/>
            <person name="De Carvalho L.P.S."/>
            <person name="Shen B."/>
        </authorList>
    </citation>
    <scope>NUCLEOTIDE SEQUENCE [LARGE SCALE GENOMIC DNA]</scope>
    <source>
        <strain evidence="7 8">NPDC051599</strain>
    </source>
</reference>
<organism evidence="7 8">
    <name type="scientific">Streptomyces cellulosae</name>
    <dbReference type="NCBI Taxonomy" id="1968"/>
    <lineage>
        <taxon>Bacteria</taxon>
        <taxon>Bacillati</taxon>
        <taxon>Actinomycetota</taxon>
        <taxon>Actinomycetes</taxon>
        <taxon>Kitasatosporales</taxon>
        <taxon>Streptomycetaceae</taxon>
        <taxon>Streptomyces</taxon>
    </lineage>
</organism>
<sequence length="458" mass="48778">MSRYAQIRGLGGLSVRRNEAGYEDIRRAAVWNTLTPARFPDVIVRAESAGDVVHAVRQALSQRLQVAIRSGGHSWCGSPLRDGGMLIDLSGLRGCAVDPDSATATVQPGVTGGQLTSELGRHGLAFPTGHCGSVTVGGYLLSGGLGWNSGVRGPACASVEQIEAVTADGEPVTCSQNENGDLFWAARGAGPGFFAAVTAFRLRLYPHPGAIASTRWTFPLANVTEVTHWGTELAAGLAPNVEFSFSLGTADPGTQPGPKVVTVTGTAFAASRQEASGFLRPLRHCPLRQSPLSRQLDEPTTFEALYDSCAAVWPPRLRYAADTLWSDTGVPTLLSELAEVVDSAPSNRSLVLAPFSPAGRPPPDMAFSALGESYVAPYAVWDDPRQDAANIGWLREAMHRVEPLGTGHYIAEADLTAASSRARRSFTADDWQRLRSLRTRHDPDGVFCSYLSPDEAAL</sequence>
<evidence type="ECO:0000256" key="1">
    <source>
        <dbReference type="ARBA" id="ARBA00001974"/>
    </source>
</evidence>
<evidence type="ECO:0000256" key="3">
    <source>
        <dbReference type="ARBA" id="ARBA00022630"/>
    </source>
</evidence>
<evidence type="ECO:0000313" key="7">
    <source>
        <dbReference type="EMBL" id="MFI5679014.1"/>
    </source>
</evidence>
<dbReference type="InterPro" id="IPR016169">
    <property type="entry name" value="FAD-bd_PCMH_sub2"/>
</dbReference>
<proteinExistence type="inferred from homology"/>
<dbReference type="PROSITE" id="PS51387">
    <property type="entry name" value="FAD_PCMH"/>
    <property type="match status" value="1"/>
</dbReference>
<accession>A0ABW7Y9G4</accession>
<dbReference type="PANTHER" id="PTHR42973:SF39">
    <property type="entry name" value="FAD-BINDING PCMH-TYPE DOMAIN-CONTAINING PROTEIN"/>
    <property type="match status" value="1"/>
</dbReference>
<dbReference type="InterPro" id="IPR016167">
    <property type="entry name" value="FAD-bd_PCMH_sub1"/>
</dbReference>
<dbReference type="PROSITE" id="PS00862">
    <property type="entry name" value="OX2_COVAL_FAD"/>
    <property type="match status" value="1"/>
</dbReference>
<keyword evidence="5" id="KW-0560">Oxidoreductase</keyword>
<evidence type="ECO:0000313" key="8">
    <source>
        <dbReference type="Proteomes" id="UP001612415"/>
    </source>
</evidence>
<dbReference type="RefSeq" id="WP_398659516.1">
    <property type="nucleotide sequence ID" value="NZ_JBITDC010000013.1"/>
</dbReference>
<gene>
    <name evidence="7" type="ORF">ACIA8P_30900</name>
</gene>
<dbReference type="SUPFAM" id="SSF56176">
    <property type="entry name" value="FAD-binding/transporter-associated domain-like"/>
    <property type="match status" value="1"/>
</dbReference>
<dbReference type="Gene3D" id="3.30.465.10">
    <property type="match status" value="1"/>
</dbReference>
<keyword evidence="4" id="KW-0274">FAD</keyword>
<dbReference type="Gene3D" id="3.30.43.10">
    <property type="entry name" value="Uridine Diphospho-n-acetylenolpyruvylglucosamine Reductase, domain 2"/>
    <property type="match status" value="1"/>
</dbReference>
<dbReference type="Gene3D" id="3.40.462.20">
    <property type="match status" value="1"/>
</dbReference>
<keyword evidence="8" id="KW-1185">Reference proteome</keyword>
<protein>
    <submittedName>
        <fullName evidence="7">FAD-binding oxidoreductase</fullName>
    </submittedName>
</protein>
<dbReference type="InterPro" id="IPR006093">
    <property type="entry name" value="Oxy_OxRdtase_FAD_BS"/>
</dbReference>
<dbReference type="InterPro" id="IPR036318">
    <property type="entry name" value="FAD-bd_PCMH-like_sf"/>
</dbReference>
<dbReference type="EMBL" id="JBITDC010000013">
    <property type="protein sequence ID" value="MFI5679014.1"/>
    <property type="molecule type" value="Genomic_DNA"/>
</dbReference>
<comment type="similarity">
    <text evidence="2">Belongs to the oxygen-dependent FAD-linked oxidoreductase family.</text>
</comment>
<keyword evidence="3" id="KW-0285">Flavoprotein</keyword>
<dbReference type="InterPro" id="IPR050416">
    <property type="entry name" value="FAD-linked_Oxidoreductase"/>
</dbReference>
<name>A0ABW7Y9G4_STRCE</name>
<dbReference type="Proteomes" id="UP001612415">
    <property type="component" value="Unassembled WGS sequence"/>
</dbReference>
<feature type="domain" description="FAD-binding PCMH-type" evidence="6">
    <location>
        <begin position="36"/>
        <end position="207"/>
    </location>
</feature>
<comment type="cofactor">
    <cofactor evidence="1">
        <name>FAD</name>
        <dbReference type="ChEBI" id="CHEBI:57692"/>
    </cofactor>
</comment>
<evidence type="ECO:0000259" key="6">
    <source>
        <dbReference type="PROSITE" id="PS51387"/>
    </source>
</evidence>
<dbReference type="InterPro" id="IPR006094">
    <property type="entry name" value="Oxid_FAD_bind_N"/>
</dbReference>
<evidence type="ECO:0000256" key="4">
    <source>
        <dbReference type="ARBA" id="ARBA00022827"/>
    </source>
</evidence>
<dbReference type="PANTHER" id="PTHR42973">
    <property type="entry name" value="BINDING OXIDOREDUCTASE, PUTATIVE (AFU_ORTHOLOGUE AFUA_1G17690)-RELATED"/>
    <property type="match status" value="1"/>
</dbReference>
<dbReference type="InterPro" id="IPR016166">
    <property type="entry name" value="FAD-bd_PCMH"/>
</dbReference>